<feature type="transmembrane region" description="Helical" evidence="1">
    <location>
        <begin position="84"/>
        <end position="111"/>
    </location>
</feature>
<dbReference type="AlphaFoldDB" id="A0AA88GFN9"/>
<feature type="transmembrane region" description="Helical" evidence="1">
    <location>
        <begin position="18"/>
        <end position="45"/>
    </location>
</feature>
<keyword evidence="1" id="KW-0472">Membrane</keyword>
<dbReference type="RefSeq" id="XP_044543794.1">
    <property type="nucleotide sequence ID" value="XM_044686205.1"/>
</dbReference>
<evidence type="ECO:0000313" key="3">
    <source>
        <dbReference type="Proteomes" id="UP000816034"/>
    </source>
</evidence>
<dbReference type="Proteomes" id="UP000816034">
    <property type="component" value="Unassembled WGS sequence"/>
</dbReference>
<evidence type="ECO:0000256" key="1">
    <source>
        <dbReference type="SAM" id="Phobius"/>
    </source>
</evidence>
<sequence length="187" mass="21591">MPPLITVPNSSPQQKQPLLLTIIYIFLWAEPFLNELFLGSFMYLIPTSPFFLSYFTRNILPPNLTLSLLQQLFTLYPCDENIHFLMRFIGMMLIAFGFMHVMLFITCKVLAQKEQKTLVQLGLFQWSIVFLLVGDCLHIASVLMEKGSLETKMVSQVIVSVMSATLRFLYLVVYVLPEKWNGNKKQN</sequence>
<feature type="transmembrane region" description="Helical" evidence="1">
    <location>
        <begin position="123"/>
        <end position="144"/>
    </location>
</feature>
<proteinExistence type="predicted"/>
<gene>
    <name evidence="2" type="ORF">C9374_010639</name>
</gene>
<feature type="transmembrane region" description="Helical" evidence="1">
    <location>
        <begin position="156"/>
        <end position="176"/>
    </location>
</feature>
<keyword evidence="1" id="KW-0812">Transmembrane</keyword>
<dbReference type="EMBL" id="PYSW02000044">
    <property type="protein sequence ID" value="KAG2374620.1"/>
    <property type="molecule type" value="Genomic_DNA"/>
</dbReference>
<comment type="caution">
    <text evidence="2">The sequence shown here is derived from an EMBL/GenBank/DDBJ whole genome shotgun (WGS) entry which is preliminary data.</text>
</comment>
<organism evidence="2 3">
    <name type="scientific">Naegleria lovaniensis</name>
    <name type="common">Amoeba</name>
    <dbReference type="NCBI Taxonomy" id="51637"/>
    <lineage>
        <taxon>Eukaryota</taxon>
        <taxon>Discoba</taxon>
        <taxon>Heterolobosea</taxon>
        <taxon>Tetramitia</taxon>
        <taxon>Eutetramitia</taxon>
        <taxon>Vahlkampfiidae</taxon>
        <taxon>Naegleria</taxon>
    </lineage>
</organism>
<keyword evidence="1" id="KW-1133">Transmembrane helix</keyword>
<reference evidence="2 3" key="1">
    <citation type="journal article" date="2018" name="BMC Genomics">
        <title>The genome of Naegleria lovaniensis, the basis for a comparative approach to unravel pathogenicity factors of the human pathogenic amoeba N. fowleri.</title>
        <authorList>
            <person name="Liechti N."/>
            <person name="Schurch N."/>
            <person name="Bruggmann R."/>
            <person name="Wittwer M."/>
        </authorList>
    </citation>
    <scope>NUCLEOTIDE SEQUENCE [LARGE SCALE GENOMIC DNA]</scope>
    <source>
        <strain evidence="2 3">ATCC 30569</strain>
    </source>
</reference>
<accession>A0AA88GFN9</accession>
<dbReference type="GeneID" id="68103093"/>
<keyword evidence="3" id="KW-1185">Reference proteome</keyword>
<protein>
    <submittedName>
        <fullName evidence="2">Uncharacterized protein</fullName>
    </submittedName>
</protein>
<evidence type="ECO:0000313" key="2">
    <source>
        <dbReference type="EMBL" id="KAG2374620.1"/>
    </source>
</evidence>
<name>A0AA88GFN9_NAELO</name>